<dbReference type="PANTHER" id="PTHR43434">
    <property type="entry name" value="PHOSPHOGLYCOLATE PHOSPHATASE"/>
    <property type="match status" value="1"/>
</dbReference>
<evidence type="ECO:0000313" key="1">
    <source>
        <dbReference type="EMBL" id="GGA04687.1"/>
    </source>
</evidence>
<accession>A0A8J2TVL1</accession>
<dbReference type="Proteomes" id="UP000616114">
    <property type="component" value="Unassembled WGS sequence"/>
</dbReference>
<dbReference type="InterPro" id="IPR023214">
    <property type="entry name" value="HAD_sf"/>
</dbReference>
<comment type="caution">
    <text evidence="1">The sequence shown here is derived from an EMBL/GenBank/DDBJ whole genome shotgun (WGS) entry which is preliminary data.</text>
</comment>
<dbReference type="GO" id="GO:0004713">
    <property type="term" value="F:protein tyrosine kinase activity"/>
    <property type="evidence" value="ECO:0007669"/>
    <property type="project" value="TreeGrafter"/>
</dbReference>
<dbReference type="InterPro" id="IPR023198">
    <property type="entry name" value="PGP-like_dom2"/>
</dbReference>
<dbReference type="Gene3D" id="3.40.50.1000">
    <property type="entry name" value="HAD superfamily/HAD-like"/>
    <property type="match status" value="1"/>
</dbReference>
<name>A0A8J2TVL1_9MICO</name>
<dbReference type="InterPro" id="IPR050155">
    <property type="entry name" value="HAD-like_hydrolase_sf"/>
</dbReference>
<protein>
    <recommendedName>
        <fullName evidence="3">Phosphoglycolate phosphatase</fullName>
    </recommendedName>
</protein>
<dbReference type="GO" id="GO:0005829">
    <property type="term" value="C:cytosol"/>
    <property type="evidence" value="ECO:0007669"/>
    <property type="project" value="TreeGrafter"/>
</dbReference>
<dbReference type="EMBL" id="BMFY01000002">
    <property type="protein sequence ID" value="GGA04687.1"/>
    <property type="molecule type" value="Genomic_DNA"/>
</dbReference>
<dbReference type="SUPFAM" id="SSF56784">
    <property type="entry name" value="HAD-like"/>
    <property type="match status" value="1"/>
</dbReference>
<reference evidence="1" key="2">
    <citation type="submission" date="2020-09" db="EMBL/GenBank/DDBJ databases">
        <authorList>
            <person name="Sun Q."/>
            <person name="Zhou Y."/>
        </authorList>
    </citation>
    <scope>NUCLEOTIDE SEQUENCE</scope>
    <source>
        <strain evidence="1">CGMCC 1.12785</strain>
    </source>
</reference>
<dbReference type="RefSeq" id="WP_188549267.1">
    <property type="nucleotide sequence ID" value="NZ_BMFY01000002.1"/>
</dbReference>
<sequence length="226" mass="24361">MTLLAPLPDGRTPTALIFDFDGTICDSAPGVFVSLNAAFRELGLPELPDEELREWIGPPTQVSFRERLGMDPEAAEAARQVFRRHYDELGMELSRPFPEVPELILELAGRGVPLGIATSKPEFAARALLEQYGLADSFQAISGASADEKLSSKAYVLGRALEGLQARDADVSLPVLIGDRIHDVEGGLEHGVGTIAVAWGYGREEEWADALARVATPAELRALLLG</sequence>
<dbReference type="InterPro" id="IPR041492">
    <property type="entry name" value="HAD_2"/>
</dbReference>
<dbReference type="SFLD" id="SFLDS00003">
    <property type="entry name" value="Haloacid_Dehalogenase"/>
    <property type="match status" value="1"/>
</dbReference>
<dbReference type="Gene3D" id="1.10.150.240">
    <property type="entry name" value="Putative phosphatase, domain 2"/>
    <property type="match status" value="1"/>
</dbReference>
<reference evidence="1" key="1">
    <citation type="journal article" date="2014" name="Int. J. Syst. Evol. Microbiol.">
        <title>Complete genome sequence of Corynebacterium casei LMG S-19264T (=DSM 44701T), isolated from a smear-ripened cheese.</title>
        <authorList>
            <consortium name="US DOE Joint Genome Institute (JGI-PGF)"/>
            <person name="Walter F."/>
            <person name="Albersmeier A."/>
            <person name="Kalinowski J."/>
            <person name="Ruckert C."/>
        </authorList>
    </citation>
    <scope>NUCLEOTIDE SEQUENCE</scope>
    <source>
        <strain evidence="1">CGMCC 1.12785</strain>
    </source>
</reference>
<dbReference type="PANTHER" id="PTHR43434:SF20">
    <property type="entry name" value="5'-NUCLEOTIDASE"/>
    <property type="match status" value="1"/>
</dbReference>
<dbReference type="SFLD" id="SFLDG01129">
    <property type="entry name" value="C1.5:_HAD__Beta-PGM__Phosphata"/>
    <property type="match status" value="1"/>
</dbReference>
<evidence type="ECO:0008006" key="3">
    <source>
        <dbReference type="Google" id="ProtNLM"/>
    </source>
</evidence>
<dbReference type="AlphaFoldDB" id="A0A8J2TVL1"/>
<proteinExistence type="predicted"/>
<evidence type="ECO:0000313" key="2">
    <source>
        <dbReference type="Proteomes" id="UP000616114"/>
    </source>
</evidence>
<keyword evidence="2" id="KW-1185">Reference proteome</keyword>
<dbReference type="Pfam" id="PF13419">
    <property type="entry name" value="HAD_2"/>
    <property type="match status" value="1"/>
</dbReference>
<gene>
    <name evidence="1" type="ORF">GCM10011333_04060</name>
</gene>
<organism evidence="1 2">
    <name type="scientific">Sediminivirga luteola</name>
    <dbReference type="NCBI Taxonomy" id="1774748"/>
    <lineage>
        <taxon>Bacteria</taxon>
        <taxon>Bacillati</taxon>
        <taxon>Actinomycetota</taxon>
        <taxon>Actinomycetes</taxon>
        <taxon>Micrococcales</taxon>
        <taxon>Brevibacteriaceae</taxon>
        <taxon>Sediminivirga</taxon>
    </lineage>
</organism>
<dbReference type="InterPro" id="IPR036412">
    <property type="entry name" value="HAD-like_sf"/>
</dbReference>